<feature type="region of interest" description="Disordered" evidence="8">
    <location>
        <begin position="25"/>
        <end position="45"/>
    </location>
</feature>
<feature type="region of interest" description="Disordered" evidence="8">
    <location>
        <begin position="307"/>
        <end position="346"/>
    </location>
</feature>
<evidence type="ECO:0000256" key="7">
    <source>
        <dbReference type="HAMAP-Rule" id="MF_02065"/>
    </source>
</evidence>
<keyword evidence="4 7" id="KW-0472">Membrane</keyword>
<accession>A0ABP8YM57</accession>
<feature type="transmembrane region" description="Helical" evidence="7">
    <location>
        <begin position="51"/>
        <end position="71"/>
    </location>
</feature>
<evidence type="ECO:0000256" key="2">
    <source>
        <dbReference type="ARBA" id="ARBA00022692"/>
    </source>
</evidence>
<proteinExistence type="inferred from homology"/>
<evidence type="ECO:0000313" key="9">
    <source>
        <dbReference type="EMBL" id="GAA4731769.1"/>
    </source>
</evidence>
<organism evidence="9 10">
    <name type="scientific">Pedococcus ginsenosidimutans</name>
    <dbReference type="NCBI Taxonomy" id="490570"/>
    <lineage>
        <taxon>Bacteria</taxon>
        <taxon>Bacillati</taxon>
        <taxon>Actinomycetota</taxon>
        <taxon>Actinomycetes</taxon>
        <taxon>Micrococcales</taxon>
        <taxon>Intrasporangiaceae</taxon>
        <taxon>Pedococcus</taxon>
    </lineage>
</organism>
<dbReference type="EMBL" id="BAABLO010000012">
    <property type="protein sequence ID" value="GAA4731769.1"/>
    <property type="molecule type" value="Genomic_DNA"/>
</dbReference>
<evidence type="ECO:0000256" key="5">
    <source>
        <dbReference type="ARBA" id="ARBA00023239"/>
    </source>
</evidence>
<keyword evidence="5 7" id="KW-0456">Lyase</keyword>
<dbReference type="Pfam" id="PF02618">
    <property type="entry name" value="YceG"/>
    <property type="match status" value="1"/>
</dbReference>
<protein>
    <recommendedName>
        <fullName evidence="7">Endolytic murein transglycosylase</fullName>
        <ecNumber evidence="7">4.2.2.29</ecNumber>
    </recommendedName>
    <alternativeName>
        <fullName evidence="7">Peptidoglycan lytic transglycosylase</fullName>
    </alternativeName>
    <alternativeName>
        <fullName evidence="7">Peptidoglycan polymerization terminase</fullName>
    </alternativeName>
</protein>
<keyword evidence="10" id="KW-1185">Reference proteome</keyword>
<evidence type="ECO:0000256" key="4">
    <source>
        <dbReference type="ARBA" id="ARBA00023136"/>
    </source>
</evidence>
<comment type="caution">
    <text evidence="9">The sequence shown here is derived from an EMBL/GenBank/DDBJ whole genome shotgun (WGS) entry which is preliminary data.</text>
</comment>
<keyword evidence="3 7" id="KW-1133">Transmembrane helix</keyword>
<dbReference type="Proteomes" id="UP001500556">
    <property type="component" value="Unassembled WGS sequence"/>
</dbReference>
<dbReference type="Gene3D" id="3.30.1490.480">
    <property type="entry name" value="Endolytic murein transglycosylase"/>
    <property type="match status" value="1"/>
</dbReference>
<dbReference type="NCBIfam" id="TIGR00247">
    <property type="entry name" value="endolytic transglycosylase MltG"/>
    <property type="match status" value="1"/>
</dbReference>
<feature type="site" description="Important for catalytic activity" evidence="7">
    <location>
        <position position="266"/>
    </location>
</feature>
<dbReference type="EC" id="4.2.2.29" evidence="7"/>
<comment type="catalytic activity">
    <reaction evidence="7">
        <text>a peptidoglycan chain = a peptidoglycan chain with N-acetyl-1,6-anhydromuramyl-[peptide] at the reducing end + a peptidoglycan chain with N-acetylglucosamine at the non-reducing end.</text>
        <dbReference type="EC" id="4.2.2.29"/>
    </reaction>
</comment>
<evidence type="ECO:0000256" key="1">
    <source>
        <dbReference type="ARBA" id="ARBA00022475"/>
    </source>
</evidence>
<evidence type="ECO:0000256" key="8">
    <source>
        <dbReference type="SAM" id="MobiDB-lite"/>
    </source>
</evidence>
<comment type="function">
    <text evidence="7">Functions as a peptidoglycan terminase that cleaves nascent peptidoglycan strands endolytically to terminate their elongation.</text>
</comment>
<keyword evidence="6 7" id="KW-0961">Cell wall biogenesis/degradation</keyword>
<comment type="subcellular location">
    <subcellularLocation>
        <location evidence="7">Cell membrane</location>
        <topology evidence="7">Single-pass membrane protein</topology>
    </subcellularLocation>
</comment>
<dbReference type="RefSeq" id="WP_345505013.1">
    <property type="nucleotide sequence ID" value="NZ_BAABLO010000012.1"/>
</dbReference>
<evidence type="ECO:0000256" key="3">
    <source>
        <dbReference type="ARBA" id="ARBA00022989"/>
    </source>
</evidence>
<evidence type="ECO:0000313" key="10">
    <source>
        <dbReference type="Proteomes" id="UP001500556"/>
    </source>
</evidence>
<reference evidence="10" key="1">
    <citation type="journal article" date="2019" name="Int. J. Syst. Evol. Microbiol.">
        <title>The Global Catalogue of Microorganisms (GCM) 10K type strain sequencing project: providing services to taxonomists for standard genome sequencing and annotation.</title>
        <authorList>
            <consortium name="The Broad Institute Genomics Platform"/>
            <consortium name="The Broad Institute Genome Sequencing Center for Infectious Disease"/>
            <person name="Wu L."/>
            <person name="Ma J."/>
        </authorList>
    </citation>
    <scope>NUCLEOTIDE SEQUENCE [LARGE SCALE GENOMIC DNA]</scope>
    <source>
        <strain evidence="10">JCM 18961</strain>
    </source>
</reference>
<feature type="compositionally biased region" description="Low complexity" evidence="8">
    <location>
        <begin position="25"/>
        <end position="38"/>
    </location>
</feature>
<gene>
    <name evidence="7 9" type="primary">mltG</name>
    <name evidence="9" type="ORF">GCM10025782_33690</name>
</gene>
<dbReference type="CDD" id="cd08010">
    <property type="entry name" value="MltG_like"/>
    <property type="match status" value="1"/>
</dbReference>
<evidence type="ECO:0000256" key="6">
    <source>
        <dbReference type="ARBA" id="ARBA00023316"/>
    </source>
</evidence>
<keyword evidence="2 7" id="KW-0812">Transmembrane</keyword>
<dbReference type="InterPro" id="IPR003770">
    <property type="entry name" value="MLTG-like"/>
</dbReference>
<dbReference type="PANTHER" id="PTHR30518:SF2">
    <property type="entry name" value="ENDOLYTIC MUREIN TRANSGLYCOSYLASE"/>
    <property type="match status" value="1"/>
</dbReference>
<name>A0ABP8YM57_9MICO</name>
<sequence>MTEPHLEHSIFGGHQDEPVDGVHGAAQTRAQARGGRTAAPRRRRGRGRRRGILVVALAIVAVAGFAAYTVLRPVVDGFLESNDYPGPGSGSVQVVVNDGDSGRAIGATLQKAGVVKSAKAFLDAASGDSRAAAIQPGTYTLKKQMSAKGALATLVDPANRSVPRVTIREGLWKNEVFAALSKSTGVPLAQYVAAAKDPGSLGLPAAAKGNLEGYLFPSTYEFPAKATAGEQLRTMVAKTVSELDAAGVPAADRERTLTVASIVEGEVSGDADRGKVARVIENRLKTSGPPTNGYLQMDSTVHYAVQKRGRAGTSDADRRSTSPYNTYKHPGLPPGPINSPGEASIKAAAAPTPGGWFFFVTVDPDTGETKFATTAAEHARNVQEFQAWCRGHADRC</sequence>
<comment type="similarity">
    <text evidence="7">Belongs to the transglycosylase MltG family.</text>
</comment>
<keyword evidence="1 7" id="KW-1003">Cell membrane</keyword>
<dbReference type="HAMAP" id="MF_02065">
    <property type="entry name" value="MltG"/>
    <property type="match status" value="1"/>
</dbReference>
<dbReference type="PANTHER" id="PTHR30518">
    <property type="entry name" value="ENDOLYTIC MUREIN TRANSGLYCOSYLASE"/>
    <property type="match status" value="1"/>
</dbReference>